<dbReference type="InterPro" id="IPR018490">
    <property type="entry name" value="cNMP-bd_dom_sf"/>
</dbReference>
<evidence type="ECO:0000313" key="7">
    <source>
        <dbReference type="Proteomes" id="UP000719942"/>
    </source>
</evidence>
<organism evidence="6 7">
    <name type="scientific">Caproiciproducens faecalis</name>
    <dbReference type="NCBI Taxonomy" id="2820301"/>
    <lineage>
        <taxon>Bacteria</taxon>
        <taxon>Bacillati</taxon>
        <taxon>Bacillota</taxon>
        <taxon>Clostridia</taxon>
        <taxon>Eubacteriales</taxon>
        <taxon>Acutalibacteraceae</taxon>
        <taxon>Caproiciproducens</taxon>
    </lineage>
</organism>
<feature type="domain" description="HTH crp-type" evidence="5">
    <location>
        <begin position="174"/>
        <end position="242"/>
    </location>
</feature>
<dbReference type="PROSITE" id="PS51063">
    <property type="entry name" value="HTH_CRP_2"/>
    <property type="match status" value="1"/>
</dbReference>
<keyword evidence="7" id="KW-1185">Reference proteome</keyword>
<reference evidence="6 7" key="1">
    <citation type="submission" date="2021-03" db="EMBL/GenBank/DDBJ databases">
        <title>Caproiciproducens sp. nov. isolated from feces of cow.</title>
        <authorList>
            <person name="Choi J.-Y."/>
        </authorList>
    </citation>
    <scope>NUCLEOTIDE SEQUENCE [LARGE SCALE GENOMIC DNA]</scope>
    <source>
        <strain evidence="6 7">AGMB10547</strain>
    </source>
</reference>
<evidence type="ECO:0000256" key="3">
    <source>
        <dbReference type="ARBA" id="ARBA00023163"/>
    </source>
</evidence>
<evidence type="ECO:0000259" key="5">
    <source>
        <dbReference type="PROSITE" id="PS51063"/>
    </source>
</evidence>
<dbReference type="SMART" id="SM00100">
    <property type="entry name" value="cNMP"/>
    <property type="match status" value="1"/>
</dbReference>
<dbReference type="CDD" id="cd00038">
    <property type="entry name" value="CAP_ED"/>
    <property type="match status" value="1"/>
</dbReference>
<evidence type="ECO:0000256" key="1">
    <source>
        <dbReference type="ARBA" id="ARBA00023015"/>
    </source>
</evidence>
<evidence type="ECO:0000259" key="4">
    <source>
        <dbReference type="PROSITE" id="PS50042"/>
    </source>
</evidence>
<dbReference type="Pfam" id="PF00027">
    <property type="entry name" value="cNMP_binding"/>
    <property type="match status" value="1"/>
</dbReference>
<evidence type="ECO:0000256" key="2">
    <source>
        <dbReference type="ARBA" id="ARBA00023125"/>
    </source>
</evidence>
<gene>
    <name evidence="6" type="ORF">J5W02_02905</name>
</gene>
<dbReference type="SUPFAM" id="SSF51206">
    <property type="entry name" value="cAMP-binding domain-like"/>
    <property type="match status" value="1"/>
</dbReference>
<name>A0ABS7DKX1_9FIRM</name>
<dbReference type="InterPro" id="IPR012318">
    <property type="entry name" value="HTH_CRP"/>
</dbReference>
<keyword evidence="2" id="KW-0238">DNA-binding</keyword>
<proteinExistence type="predicted"/>
<dbReference type="SMART" id="SM00419">
    <property type="entry name" value="HTH_CRP"/>
    <property type="match status" value="1"/>
</dbReference>
<dbReference type="Pfam" id="PF13545">
    <property type="entry name" value="HTH_Crp_2"/>
    <property type="match status" value="1"/>
</dbReference>
<comment type="caution">
    <text evidence="6">The sequence shown here is derived from an EMBL/GenBank/DDBJ whole genome shotgun (WGS) entry which is preliminary data.</text>
</comment>
<protein>
    <submittedName>
        <fullName evidence="6">Crp/Fnr family transcriptional regulator</fullName>
    </submittedName>
</protein>
<keyword evidence="1" id="KW-0805">Transcription regulation</keyword>
<dbReference type="SUPFAM" id="SSF46785">
    <property type="entry name" value="Winged helix' DNA-binding domain"/>
    <property type="match status" value="1"/>
</dbReference>
<dbReference type="EMBL" id="JAGFNZ010000001">
    <property type="protein sequence ID" value="MBW7571754.1"/>
    <property type="molecule type" value="Genomic_DNA"/>
</dbReference>
<dbReference type="InterPro" id="IPR036390">
    <property type="entry name" value="WH_DNA-bd_sf"/>
</dbReference>
<accession>A0ABS7DKX1</accession>
<dbReference type="Proteomes" id="UP000719942">
    <property type="component" value="Unassembled WGS sequence"/>
</dbReference>
<dbReference type="InterPro" id="IPR000595">
    <property type="entry name" value="cNMP-bd_dom"/>
</dbReference>
<feature type="domain" description="Cyclic nucleotide-binding" evidence="4">
    <location>
        <begin position="33"/>
        <end position="130"/>
    </location>
</feature>
<keyword evidence="3" id="KW-0804">Transcription</keyword>
<evidence type="ECO:0000313" key="6">
    <source>
        <dbReference type="EMBL" id="MBW7571754.1"/>
    </source>
</evidence>
<dbReference type="Gene3D" id="2.60.120.10">
    <property type="entry name" value="Jelly Rolls"/>
    <property type="match status" value="1"/>
</dbReference>
<dbReference type="PANTHER" id="PTHR24567:SF58">
    <property type="entry name" value="CYCLIC AMP-BINDING REGULATORY PROTEIN"/>
    <property type="match status" value="1"/>
</dbReference>
<dbReference type="PROSITE" id="PS50042">
    <property type="entry name" value="CNMP_BINDING_3"/>
    <property type="match status" value="1"/>
</dbReference>
<dbReference type="RefSeq" id="WP_219964140.1">
    <property type="nucleotide sequence ID" value="NZ_JAGFNZ010000001.1"/>
</dbReference>
<dbReference type="InterPro" id="IPR050397">
    <property type="entry name" value="Env_Response_Regulators"/>
</dbReference>
<dbReference type="PANTHER" id="PTHR24567">
    <property type="entry name" value="CRP FAMILY TRANSCRIPTIONAL REGULATORY PROTEIN"/>
    <property type="match status" value="1"/>
</dbReference>
<sequence>MLSRLVKKALETPLKGSGFRLKKSVGVLEKCVLFHGITTEEISQMLNCLAPRQAEYVKGGIIAQAAGLMQEVGIVLDGTVAVTKETPMGERIVLNKIQPGGIFGEVAALSDFQRSPATIFALEKSTVMFIRPSKILVPCSHICRWHTRLTENLIHIVADRALYLNRKIDFLTIKSMRGKLCTYLYEQYCKSGKPRFTLPYNRNELADFLNVSRPSMSRELGRMRDEGILSFHGDSFELLDVETVKSYVQ</sequence>
<dbReference type="InterPro" id="IPR014710">
    <property type="entry name" value="RmlC-like_jellyroll"/>
</dbReference>